<dbReference type="Proteomes" id="UP000547973">
    <property type="component" value="Unassembled WGS sequence"/>
</dbReference>
<comment type="caution">
    <text evidence="1">The sequence shown here is derived from an EMBL/GenBank/DDBJ whole genome shotgun (WGS) entry which is preliminary data.</text>
</comment>
<evidence type="ECO:0000313" key="1">
    <source>
        <dbReference type="EMBL" id="NYI42460.1"/>
    </source>
</evidence>
<dbReference type="EMBL" id="JACBZO010000001">
    <property type="protein sequence ID" value="NYI42460.1"/>
    <property type="molecule type" value="Genomic_DNA"/>
</dbReference>
<reference evidence="1 2" key="1">
    <citation type="submission" date="2020-07" db="EMBL/GenBank/DDBJ databases">
        <title>Sequencing the genomes of 1000 actinobacteria strains.</title>
        <authorList>
            <person name="Klenk H.-P."/>
        </authorList>
    </citation>
    <scope>NUCLEOTIDE SEQUENCE [LARGE SCALE GENOMIC DNA]</scope>
    <source>
        <strain evidence="1 2">DSM 19970</strain>
    </source>
</reference>
<organism evidence="1 2">
    <name type="scientific">Demequina lutea</name>
    <dbReference type="NCBI Taxonomy" id="431489"/>
    <lineage>
        <taxon>Bacteria</taxon>
        <taxon>Bacillati</taxon>
        <taxon>Actinomycetota</taxon>
        <taxon>Actinomycetes</taxon>
        <taxon>Micrococcales</taxon>
        <taxon>Demequinaceae</taxon>
        <taxon>Demequina</taxon>
    </lineage>
</organism>
<accession>A0A7Y9ZEE9</accession>
<proteinExistence type="predicted"/>
<keyword evidence="2" id="KW-1185">Reference proteome</keyword>
<evidence type="ECO:0000313" key="2">
    <source>
        <dbReference type="Proteomes" id="UP000547973"/>
    </source>
</evidence>
<gene>
    <name evidence="1" type="ORF">BKA03_002579</name>
</gene>
<protein>
    <submittedName>
        <fullName evidence="1">Uncharacterized small protein (DUF1192 family)</fullName>
    </submittedName>
</protein>
<name>A0A7Y9ZEE9_9MICO</name>
<sequence>MCSDEPLTPFGDDGEYQVLLRQMALVDRVIGLEAEVARLEAAARESGGARAEIERLETALAAVYASRTWWVGRAFLGPVRVARLLKGRS</sequence>
<dbReference type="AlphaFoldDB" id="A0A7Y9ZEE9"/>
<dbReference type="RefSeq" id="WP_062074282.1">
    <property type="nucleotide sequence ID" value="NZ_BBRC01000002.1"/>
</dbReference>